<dbReference type="AlphaFoldDB" id="A0A419DDJ8"/>
<dbReference type="InterPro" id="IPR027417">
    <property type="entry name" value="P-loop_NTPase"/>
</dbReference>
<comment type="caution">
    <text evidence="1">The sequence shown here is derived from an EMBL/GenBank/DDBJ whole genome shotgun (WGS) entry which is preliminary data.</text>
</comment>
<accession>A0A419DDJ8</accession>
<evidence type="ECO:0000313" key="1">
    <source>
        <dbReference type="EMBL" id="RJO61199.1"/>
    </source>
</evidence>
<gene>
    <name evidence="1" type="ORF">C4544_03450</name>
</gene>
<dbReference type="EMBL" id="QZJW01000026">
    <property type="protein sequence ID" value="RJO61199.1"/>
    <property type="molecule type" value="Genomic_DNA"/>
</dbReference>
<reference evidence="1 2" key="1">
    <citation type="journal article" date="2017" name="ISME J.">
        <title>Energy and carbon metabolisms in a deep terrestrial subsurface fluid microbial community.</title>
        <authorList>
            <person name="Momper L."/>
            <person name="Jungbluth S.P."/>
            <person name="Lee M.D."/>
            <person name="Amend J.P."/>
        </authorList>
    </citation>
    <scope>NUCLEOTIDE SEQUENCE [LARGE SCALE GENOMIC DNA]</scope>
    <source>
        <strain evidence="1">SURF_29</strain>
    </source>
</reference>
<dbReference type="Gene3D" id="3.40.50.300">
    <property type="entry name" value="P-loop containing nucleotide triphosphate hydrolases"/>
    <property type="match status" value="1"/>
</dbReference>
<sequence length="492" mass="56207">MNPNNLPNKIDQELIKRVTSEPRLLRALTRRSMFYFFHIFFRDYVTKPMAPFHRDMFRLAEDDSKKRIGIIAFRGSAKSTLWNTTYALWAIMGRLQKKHVVVVSHTQLRVSDHSLSIAREVEKNSRLRRYLGPFLERQERWSVPVRIIPKYDARITFASVEEGIRGLRDGPHRPDLIIVDDIEDTNSVRTKEGRDKIFNWLTSELIPSGTPDTKVVFIGNFLHNASALMRVKTLIDEGEMDGEFLKVPIADDGGNPTWPGMFPTKESLQEFRRSLPSESAWQLEYMLKYVPDEDQIVKPEDIHYYDAKPQANYYMENGFAVGVMPGMKGVGVDLAISKKDSADYTAMVSGQVIFENEVPKLYIDPNPFKGRVDFNETIERAKAILKTGGGFTQFFVENVAYQQAAVEEFGRHGIPVYPMQATQDKRARLSVAALYIKNGKVLFPRKGCEELINQLIYFGQESHEDLVDSLVYLILGAVNTSAMRLPKVIALL</sequence>
<dbReference type="Gene3D" id="3.30.420.240">
    <property type="match status" value="1"/>
</dbReference>
<evidence type="ECO:0000313" key="2">
    <source>
        <dbReference type="Proteomes" id="UP000285655"/>
    </source>
</evidence>
<evidence type="ECO:0008006" key="3">
    <source>
        <dbReference type="Google" id="ProtNLM"/>
    </source>
</evidence>
<dbReference type="Proteomes" id="UP000285655">
    <property type="component" value="Unassembled WGS sequence"/>
</dbReference>
<organism evidence="1 2">
    <name type="scientific">candidate division WS5 bacterium</name>
    <dbReference type="NCBI Taxonomy" id="2093353"/>
    <lineage>
        <taxon>Bacteria</taxon>
        <taxon>candidate division WS5</taxon>
    </lineage>
</organism>
<name>A0A419DDJ8_9BACT</name>
<proteinExistence type="predicted"/>
<protein>
    <recommendedName>
        <fullName evidence="3">Terminase large subunit gp17-like C-terminal domain-containing protein</fullName>
    </recommendedName>
</protein>